<dbReference type="AlphaFoldDB" id="A0A380MJ89"/>
<proteinExistence type="predicted"/>
<gene>
    <name evidence="1" type="ORF">NCTC10717_00226</name>
</gene>
<evidence type="ECO:0000313" key="1">
    <source>
        <dbReference type="EMBL" id="SUO91593.1"/>
    </source>
</evidence>
<evidence type="ECO:0000313" key="2">
    <source>
        <dbReference type="Proteomes" id="UP000254575"/>
    </source>
</evidence>
<sequence>MTDPRLSPHNLAELDLMLAGKKNVSYFFMEIPPEFLIGYKYNREIEFYDFAEDPCVYIFYLVGHRKSAIRLEQLIKETRKTKELNEAVEREIGEILGYSKEEIDFYIETQKKRYKARS</sequence>
<name>A0A380MJ89_9GAMM</name>
<organism evidence="1 2">
    <name type="scientific">Suttonella indologenes</name>
    <dbReference type="NCBI Taxonomy" id="13276"/>
    <lineage>
        <taxon>Bacteria</taxon>
        <taxon>Pseudomonadati</taxon>
        <taxon>Pseudomonadota</taxon>
        <taxon>Gammaproteobacteria</taxon>
        <taxon>Cardiobacteriales</taxon>
        <taxon>Cardiobacteriaceae</taxon>
        <taxon>Suttonella</taxon>
    </lineage>
</organism>
<dbReference type="Proteomes" id="UP000254575">
    <property type="component" value="Unassembled WGS sequence"/>
</dbReference>
<reference evidence="1 2" key="1">
    <citation type="submission" date="2018-06" db="EMBL/GenBank/DDBJ databases">
        <authorList>
            <consortium name="Pathogen Informatics"/>
            <person name="Doyle S."/>
        </authorList>
    </citation>
    <scope>NUCLEOTIDE SEQUENCE [LARGE SCALE GENOMIC DNA]</scope>
    <source>
        <strain evidence="1 2">NCTC10717</strain>
    </source>
</reference>
<dbReference type="OrthoDB" id="6711216at2"/>
<keyword evidence="2" id="KW-1185">Reference proteome</keyword>
<evidence type="ECO:0008006" key="3">
    <source>
        <dbReference type="Google" id="ProtNLM"/>
    </source>
</evidence>
<accession>A0A380MJ89</accession>
<dbReference type="EMBL" id="UHIA01000003">
    <property type="protein sequence ID" value="SUO91593.1"/>
    <property type="molecule type" value="Genomic_DNA"/>
</dbReference>
<dbReference type="RefSeq" id="WP_115217547.1">
    <property type="nucleotide sequence ID" value="NZ_UHIA01000003.1"/>
</dbReference>
<protein>
    <recommendedName>
        <fullName evidence="3">Hemocin immunity protein</fullName>
    </recommendedName>
</protein>